<dbReference type="PANTHER" id="PTHR43802:SF1">
    <property type="entry name" value="IP11341P-RELATED"/>
    <property type="match status" value="1"/>
</dbReference>
<evidence type="ECO:0008006" key="4">
    <source>
        <dbReference type="Google" id="ProtNLM"/>
    </source>
</evidence>
<dbReference type="GO" id="GO:0003824">
    <property type="term" value="F:catalytic activity"/>
    <property type="evidence" value="ECO:0007669"/>
    <property type="project" value="UniProtKB-ARBA"/>
</dbReference>
<organism evidence="2 3">
    <name type="scientific">Mycolicibacterium elephantis DSM 44368</name>
    <dbReference type="NCBI Taxonomy" id="1335622"/>
    <lineage>
        <taxon>Bacteria</taxon>
        <taxon>Bacillati</taxon>
        <taxon>Actinomycetota</taxon>
        <taxon>Actinomycetes</taxon>
        <taxon>Mycobacteriales</taxon>
        <taxon>Mycobacteriaceae</taxon>
        <taxon>Mycolicibacterium</taxon>
    </lineage>
</organism>
<name>A0A439DRE5_9MYCO</name>
<protein>
    <recommendedName>
        <fullName evidence="4">Enoyl-CoA hydratase</fullName>
    </recommendedName>
</protein>
<evidence type="ECO:0000256" key="1">
    <source>
        <dbReference type="ARBA" id="ARBA00005254"/>
    </source>
</evidence>
<reference evidence="2 3" key="1">
    <citation type="submission" date="2013-06" db="EMBL/GenBank/DDBJ databases">
        <title>The draft sequence of the Mycobacterium elephantis genome.</title>
        <authorList>
            <person name="Pettersson F.B."/>
            <person name="Das S."/>
            <person name="Dasgupta S."/>
            <person name="Bhattacharya A."/>
            <person name="Kirsebom L.A."/>
        </authorList>
    </citation>
    <scope>NUCLEOTIDE SEQUENCE [LARGE SCALE GENOMIC DNA]</scope>
    <source>
        <strain evidence="2 3">DSM 44368</strain>
    </source>
</reference>
<sequence length="260" mass="27129">MTSLDGKVAVATADGSIGRVTLNRPDKMNSVTVALAQQLEQALNELGGNQDVNVIVIRGAGGNFCAGGDFAEVERLRAAGPEALKTLFVAFRRACDTIADIDVPVVAAVEGVAAAGGFELMQAADIVLVSETARIADTHIRFGMIPGGGSTARLPRIIGRQQALATLLSGERLTATEAVIRGLAHRAYPQDAFDEQVESFLTELAGRSRHAVTTIKRLVNDGLRGTLEQALTNEVDAVVDHIIGAGAASAAAFDSRKAKS</sequence>
<evidence type="ECO:0000313" key="3">
    <source>
        <dbReference type="Proteomes" id="UP000287177"/>
    </source>
</evidence>
<dbReference type="SUPFAM" id="SSF52096">
    <property type="entry name" value="ClpP/crotonase"/>
    <property type="match status" value="1"/>
</dbReference>
<keyword evidence="3" id="KW-1185">Reference proteome</keyword>
<accession>A0A439DRE5</accession>
<dbReference type="RefSeq" id="WP_128109429.1">
    <property type="nucleotide sequence ID" value="NZ_ATDN01000023.1"/>
</dbReference>
<dbReference type="Proteomes" id="UP000287177">
    <property type="component" value="Unassembled WGS sequence"/>
</dbReference>
<dbReference type="InterPro" id="IPR029045">
    <property type="entry name" value="ClpP/crotonase-like_dom_sf"/>
</dbReference>
<dbReference type="Pfam" id="PF00378">
    <property type="entry name" value="ECH_1"/>
    <property type="match status" value="1"/>
</dbReference>
<dbReference type="EMBL" id="ATDN01000023">
    <property type="protein sequence ID" value="RWA18767.1"/>
    <property type="molecule type" value="Genomic_DNA"/>
</dbReference>
<comment type="similarity">
    <text evidence="1">Belongs to the enoyl-CoA hydratase/isomerase family.</text>
</comment>
<dbReference type="InterPro" id="IPR001753">
    <property type="entry name" value="Enoyl-CoA_hydra/iso"/>
</dbReference>
<comment type="caution">
    <text evidence="2">The sequence shown here is derived from an EMBL/GenBank/DDBJ whole genome shotgun (WGS) entry which is preliminary data.</text>
</comment>
<dbReference type="AlphaFoldDB" id="A0A439DRE5"/>
<dbReference type="CDD" id="cd06558">
    <property type="entry name" value="crotonase-like"/>
    <property type="match status" value="1"/>
</dbReference>
<proteinExistence type="inferred from homology"/>
<dbReference type="PANTHER" id="PTHR43802">
    <property type="entry name" value="ENOYL-COA HYDRATASE"/>
    <property type="match status" value="1"/>
</dbReference>
<gene>
    <name evidence="2" type="ORF">MELE44368_03805</name>
</gene>
<evidence type="ECO:0000313" key="2">
    <source>
        <dbReference type="EMBL" id="RWA18767.1"/>
    </source>
</evidence>
<dbReference type="Gene3D" id="3.90.226.10">
    <property type="entry name" value="2-enoyl-CoA Hydratase, Chain A, domain 1"/>
    <property type="match status" value="1"/>
</dbReference>